<dbReference type="SMART" id="SM00336">
    <property type="entry name" value="BBOX"/>
    <property type="match status" value="2"/>
</dbReference>
<dbReference type="VEuPathDB" id="MicrosporidiaDB:M970_080080"/>
<proteinExistence type="predicted"/>
<dbReference type="EMBL" id="KC513605">
    <property type="protein sequence ID" value="AGE95043.1"/>
    <property type="molecule type" value="Genomic_DNA"/>
</dbReference>
<evidence type="ECO:0000256" key="1">
    <source>
        <dbReference type="ARBA" id="ARBA00022723"/>
    </source>
</evidence>
<dbReference type="InterPro" id="IPR000315">
    <property type="entry name" value="Znf_B-box"/>
</dbReference>
<evidence type="ECO:0000259" key="5">
    <source>
        <dbReference type="PROSITE" id="PS50119"/>
    </source>
</evidence>
<protein>
    <submittedName>
        <fullName evidence="6">Zinc finger and GTP binding domains containing protein</fullName>
    </submittedName>
</protein>
<name>M1K2N6_ENCCN</name>
<dbReference type="SUPFAM" id="SSF57845">
    <property type="entry name" value="B-box zinc-binding domain"/>
    <property type="match status" value="1"/>
</dbReference>
<dbReference type="GO" id="GO:0008270">
    <property type="term" value="F:zinc ion binding"/>
    <property type="evidence" value="ECO:0007669"/>
    <property type="project" value="UniProtKB-KW"/>
</dbReference>
<dbReference type="InterPro" id="IPR049808">
    <property type="entry name" value="CONSTANS-like_Bbox1"/>
</dbReference>
<dbReference type="VEuPathDB" id="MicrosporidiaDB:AEWD_080030"/>
<dbReference type="Pfam" id="PF00643">
    <property type="entry name" value="zf-B_box"/>
    <property type="match status" value="1"/>
</dbReference>
<dbReference type="InterPro" id="IPR047153">
    <property type="entry name" value="TRIM45/56/19-like"/>
</dbReference>
<organism evidence="6">
    <name type="scientific">Encephalitozoon cuniculi</name>
    <name type="common">Microsporidian parasite</name>
    <dbReference type="NCBI Taxonomy" id="6035"/>
    <lineage>
        <taxon>Eukaryota</taxon>
        <taxon>Fungi</taxon>
        <taxon>Fungi incertae sedis</taxon>
        <taxon>Microsporidia</taxon>
        <taxon>Unikaryonidae</taxon>
        <taxon>Encephalitozoon</taxon>
    </lineage>
</organism>
<dbReference type="PROSITE" id="PS50119">
    <property type="entry name" value="ZF_BBOX"/>
    <property type="match status" value="2"/>
</dbReference>
<reference evidence="6" key="1">
    <citation type="journal article" date="2013" name="Eukaryot. Cell">
        <title>Extremely Reduced Levels of Heterozygosity in the Vertebrate Pathogen Encephalitozoon cuniculi.</title>
        <authorList>
            <person name="Selman M."/>
            <person name="Sak B."/>
            <person name="Kvac M."/>
            <person name="Farinelli L."/>
            <person name="Weiss L.M."/>
            <person name="Corradi N."/>
        </authorList>
    </citation>
    <scope>NUCLEOTIDE SEQUENCE</scope>
</reference>
<dbReference type="Gene3D" id="3.30.160.60">
    <property type="entry name" value="Classic Zinc Finger"/>
    <property type="match status" value="1"/>
</dbReference>
<feature type="domain" description="B box-type" evidence="5">
    <location>
        <begin position="240"/>
        <end position="287"/>
    </location>
</feature>
<evidence type="ECO:0000256" key="2">
    <source>
        <dbReference type="ARBA" id="ARBA00022833"/>
    </source>
</evidence>
<keyword evidence="4" id="KW-0175">Coiled coil</keyword>
<gene>
    <name evidence="6" type="ORF">ECU08_0120</name>
</gene>
<dbReference type="CDD" id="cd19756">
    <property type="entry name" value="Bbox2"/>
    <property type="match status" value="1"/>
</dbReference>
<dbReference type="VEuPathDB" id="MicrosporidiaDB:AEWR_080080"/>
<dbReference type="PANTHER" id="PTHR25462:SF296">
    <property type="entry name" value="MEIOTIC P26, ISOFORM F"/>
    <property type="match status" value="1"/>
</dbReference>
<sequence length="462" mass="53700">MPGLRHKINHFHLFGRSILHFSGTGFDLLFFTPLMHDIEYLLRYLLDSTTLRIERLEDITNSQQAAAFEKRFGDTRRIKAFCMEIGPTTYFPVFSVPLSQGSITHKVKLCSVAVGESIYVSKEYVKQMNPPGHYNSFITSDLGYQVGFLSESQADIGNYWYVVKDPSKILPLFDITFEYDAELEMRSKGNFICDRCRMNQSVSFCPAERASFCAECDEEVHSDHFLKRHVRYYFNEVGKKKFIYCASHMDTMVDYFCEECFVPVCTKCKISGNHSELPNGSHSLLNYVEACDKLQELLKAGELRLVEEEERLKENIREFKKNVEAFQSNISSVRDKIESEYRNAMNELQAFEKREFQIVNTRYISYLSKLAELRRMREYPASLEPSQLLRTFRSVTIQRDSLAESTDEVVFKPAEISLKGRLTLKDEENYTTRKGYFPRMEKSTQLYVETRGINVNSHGKSK</sequence>
<accession>M1K2N6</accession>
<evidence type="ECO:0000256" key="4">
    <source>
        <dbReference type="SAM" id="Coils"/>
    </source>
</evidence>
<feature type="domain" description="B box-type" evidence="5">
    <location>
        <begin position="188"/>
        <end position="229"/>
    </location>
</feature>
<dbReference type="PANTHER" id="PTHR25462">
    <property type="entry name" value="BONUS, ISOFORM C-RELATED"/>
    <property type="match status" value="1"/>
</dbReference>
<evidence type="ECO:0000313" key="6">
    <source>
        <dbReference type="EMBL" id="AGE95043.1"/>
    </source>
</evidence>
<keyword evidence="2" id="KW-0862">Zinc</keyword>
<dbReference type="VEuPathDB" id="MicrosporidiaDB:ECU08_0120"/>
<dbReference type="VEuPathDB" id="MicrosporidiaDB:AEWQ_080070"/>
<dbReference type="CDD" id="cd19821">
    <property type="entry name" value="Bbox1_BBX-like"/>
    <property type="match status" value="1"/>
</dbReference>
<feature type="coiled-coil region" evidence="4">
    <location>
        <begin position="291"/>
        <end position="354"/>
    </location>
</feature>
<keyword evidence="1" id="KW-0479">Metal-binding</keyword>
<keyword evidence="3" id="KW-0863">Zinc-finger</keyword>
<evidence type="ECO:0000256" key="3">
    <source>
        <dbReference type="PROSITE-ProRule" id="PRU00024"/>
    </source>
</evidence>
<dbReference type="AlphaFoldDB" id="M1K2N6"/>